<accession>A0A2B7XQD8</accession>
<evidence type="ECO:0008006" key="3">
    <source>
        <dbReference type="Google" id="ProtNLM"/>
    </source>
</evidence>
<keyword evidence="2" id="KW-1185">Reference proteome</keyword>
<gene>
    <name evidence="1" type="ORF">AJ79_05222</name>
</gene>
<name>A0A2B7XQD8_9EURO</name>
<evidence type="ECO:0000313" key="2">
    <source>
        <dbReference type="Proteomes" id="UP000223968"/>
    </source>
</evidence>
<organism evidence="1 2">
    <name type="scientific">Helicocarpus griseus UAMH5409</name>
    <dbReference type="NCBI Taxonomy" id="1447875"/>
    <lineage>
        <taxon>Eukaryota</taxon>
        <taxon>Fungi</taxon>
        <taxon>Dikarya</taxon>
        <taxon>Ascomycota</taxon>
        <taxon>Pezizomycotina</taxon>
        <taxon>Eurotiomycetes</taxon>
        <taxon>Eurotiomycetidae</taxon>
        <taxon>Onygenales</taxon>
        <taxon>Ajellomycetaceae</taxon>
        <taxon>Helicocarpus</taxon>
    </lineage>
</organism>
<evidence type="ECO:0000313" key="1">
    <source>
        <dbReference type="EMBL" id="PGH10862.1"/>
    </source>
</evidence>
<reference evidence="1 2" key="1">
    <citation type="submission" date="2017-10" db="EMBL/GenBank/DDBJ databases">
        <title>Comparative genomics in systemic dimorphic fungi from Ajellomycetaceae.</title>
        <authorList>
            <person name="Munoz J.F."/>
            <person name="Mcewen J.G."/>
            <person name="Clay O.K."/>
            <person name="Cuomo C.A."/>
        </authorList>
    </citation>
    <scope>NUCLEOTIDE SEQUENCE [LARGE SCALE GENOMIC DNA]</scope>
    <source>
        <strain evidence="1 2">UAMH5409</strain>
    </source>
</reference>
<protein>
    <recommendedName>
        <fullName evidence="3">NACHT domain-containing protein</fullName>
    </recommendedName>
</protein>
<dbReference type="AlphaFoldDB" id="A0A2B7XQD8"/>
<comment type="caution">
    <text evidence="1">The sequence shown here is derived from an EMBL/GenBank/DDBJ whole genome shotgun (WGS) entry which is preliminary data.</text>
</comment>
<sequence>MDGTLGQLCHILQDVFLFHGGWTEKSGINTLSCVRHSTTSDSTLLLLHDLDECCQDSRATFLDLFKRISEHSELPLKILVTSRAPRALLTELQDWPAVNVDDLAPCANNVIDDEADRLTFLCPMEYQKNRIRGNLDRLSPMGKSSLRISLKLLEEHTRWPMDPSLESLAQFTHLLDCVNFLDATEIVLDKVLRSNPDMDALCWILSFLLCSYRPLSRWELTTALLHYRNQQNHDKDAHLQDLSLPTTMEGTCVKWESWIRVLADFNHNQVTIRSEIRELLKENTETHKYIWNDVAQTAHQTIAKFCFDHVAANGVRNLLNSAYREYEVHVEKQKQLRQVAAPIVSDSKEMAFYAVQSLPYHLSKCPINDATKALWARLKDPAAQEFALWAKVYWAMSNPFSLTLSPPESPLPVLAALGMLAYDDMDKEIGGSHTQCLIA</sequence>
<dbReference type="STRING" id="1447875.A0A2B7XQD8"/>
<proteinExistence type="predicted"/>
<dbReference type="OrthoDB" id="4356590at2759"/>
<dbReference type="EMBL" id="PDNB01000081">
    <property type="protein sequence ID" value="PGH10862.1"/>
    <property type="molecule type" value="Genomic_DNA"/>
</dbReference>
<dbReference type="Proteomes" id="UP000223968">
    <property type="component" value="Unassembled WGS sequence"/>
</dbReference>